<evidence type="ECO:0000259" key="1">
    <source>
        <dbReference type="SMART" id="SM01248"/>
    </source>
</evidence>
<dbReference type="SMART" id="SM01248">
    <property type="entry name" value="KaiB"/>
    <property type="match status" value="1"/>
</dbReference>
<dbReference type="PANTHER" id="PTHR41709:SF2">
    <property type="entry name" value="CIRCADIAN CLOCK PROTEIN KAIB2"/>
    <property type="match status" value="1"/>
</dbReference>
<name>A0A0X8X692_HALHR</name>
<sequence>MVEYHQHAEYWLRIFVVGDSPQAYKAIRNLHWLCNEYLCEQAYHIEVIDLCCEPEKGDSEKIVATPTLIREAPRPPLRVIGDLANAERVAELLLQHSGCEED</sequence>
<feature type="domain" description="KaiB" evidence="1">
    <location>
        <begin position="13"/>
        <end position="95"/>
    </location>
</feature>
<dbReference type="InterPro" id="IPR036249">
    <property type="entry name" value="Thioredoxin-like_sf"/>
</dbReference>
<reference evidence="2" key="1">
    <citation type="submission" date="2016-02" db="EMBL/GenBank/DDBJ databases">
        <title>Halorhodospira halochloris DSM-1059 complete genome, version 2.</title>
        <authorList>
            <person name="Tsukatani Y."/>
        </authorList>
    </citation>
    <scope>NUCLEOTIDE SEQUENCE</scope>
    <source>
        <strain evidence="2">DSM 1059</strain>
    </source>
</reference>
<organism evidence="2 3">
    <name type="scientific">Halorhodospira halochloris</name>
    <name type="common">Ectothiorhodospira halochloris</name>
    <dbReference type="NCBI Taxonomy" id="1052"/>
    <lineage>
        <taxon>Bacteria</taxon>
        <taxon>Pseudomonadati</taxon>
        <taxon>Pseudomonadota</taxon>
        <taxon>Gammaproteobacteria</taxon>
        <taxon>Chromatiales</taxon>
        <taxon>Ectothiorhodospiraceae</taxon>
        <taxon>Halorhodospira</taxon>
    </lineage>
</organism>
<dbReference type="AlphaFoldDB" id="A0A0X8X692"/>
<evidence type="ECO:0000313" key="3">
    <source>
        <dbReference type="Proteomes" id="UP000218890"/>
    </source>
</evidence>
<gene>
    <name evidence="2" type="ORF">HH1059_22760</name>
</gene>
<dbReference type="PANTHER" id="PTHR41709">
    <property type="entry name" value="KAIB-LIKE PROTEIN 1"/>
    <property type="match status" value="1"/>
</dbReference>
<protein>
    <submittedName>
        <fullName evidence="2">Circadian oscillation regulator KaiB</fullName>
    </submittedName>
</protein>
<keyword evidence="3" id="KW-1185">Reference proteome</keyword>
<dbReference type="GO" id="GO:0048511">
    <property type="term" value="P:rhythmic process"/>
    <property type="evidence" value="ECO:0007669"/>
    <property type="project" value="InterPro"/>
</dbReference>
<dbReference type="Pfam" id="PF07689">
    <property type="entry name" value="KaiB"/>
    <property type="match status" value="1"/>
</dbReference>
<dbReference type="KEGG" id="hhk:HH1059_22760"/>
<dbReference type="Gene3D" id="3.40.30.10">
    <property type="entry name" value="Glutaredoxin"/>
    <property type="match status" value="1"/>
</dbReference>
<dbReference type="Proteomes" id="UP000218890">
    <property type="component" value="Chromosome"/>
</dbReference>
<dbReference type="EMBL" id="AP017372">
    <property type="protein sequence ID" value="BAU56344.1"/>
    <property type="molecule type" value="Genomic_DNA"/>
</dbReference>
<accession>A0A0X8X692</accession>
<dbReference type="OrthoDB" id="5458519at2"/>
<dbReference type="SUPFAM" id="SSF52833">
    <property type="entry name" value="Thioredoxin-like"/>
    <property type="match status" value="1"/>
</dbReference>
<dbReference type="InterPro" id="IPR011649">
    <property type="entry name" value="KaiB_domain"/>
</dbReference>
<evidence type="ECO:0000313" key="2">
    <source>
        <dbReference type="EMBL" id="BAU56344.1"/>
    </source>
</evidence>
<proteinExistence type="predicted"/>
<dbReference type="InterPro" id="IPR039022">
    <property type="entry name" value="KaiB-like"/>
</dbReference>
<dbReference type="RefSeq" id="WP_096406071.1">
    <property type="nucleotide sequence ID" value="NZ_AP017372.2"/>
</dbReference>